<evidence type="ECO:0000256" key="5">
    <source>
        <dbReference type="ARBA" id="ARBA00023136"/>
    </source>
</evidence>
<feature type="transmembrane region" description="Helical" evidence="6">
    <location>
        <begin position="290"/>
        <end position="310"/>
    </location>
</feature>
<keyword evidence="5 6" id="KW-0472">Membrane</keyword>
<feature type="domain" description="EamA" evidence="7">
    <location>
        <begin position="45"/>
        <end position="179"/>
    </location>
</feature>
<dbReference type="SUPFAM" id="SSF103481">
    <property type="entry name" value="Multidrug resistance efflux transporter EmrE"/>
    <property type="match status" value="2"/>
</dbReference>
<proteinExistence type="inferred from homology"/>
<feature type="transmembrane region" description="Helical" evidence="6">
    <location>
        <begin position="132"/>
        <end position="154"/>
    </location>
</feature>
<name>A0A975M510_9MICC</name>
<organism evidence="8 9">
    <name type="scientific">Arthrobacter jiangjiafuii</name>
    <dbReference type="NCBI Taxonomy" id="2817475"/>
    <lineage>
        <taxon>Bacteria</taxon>
        <taxon>Bacillati</taxon>
        <taxon>Actinomycetota</taxon>
        <taxon>Actinomycetes</taxon>
        <taxon>Micrococcales</taxon>
        <taxon>Micrococcaceae</taxon>
        <taxon>Arthrobacter</taxon>
    </lineage>
</organism>
<dbReference type="PANTHER" id="PTHR32322:SF2">
    <property type="entry name" value="EAMA DOMAIN-CONTAINING PROTEIN"/>
    <property type="match status" value="1"/>
</dbReference>
<feature type="transmembrane region" description="Helical" evidence="6">
    <location>
        <begin position="260"/>
        <end position="283"/>
    </location>
</feature>
<dbReference type="AlphaFoldDB" id="A0A975M510"/>
<evidence type="ECO:0000313" key="9">
    <source>
        <dbReference type="Proteomes" id="UP000676885"/>
    </source>
</evidence>
<keyword evidence="9" id="KW-1185">Reference proteome</keyword>
<feature type="domain" description="EamA" evidence="7">
    <location>
        <begin position="190"/>
        <end position="332"/>
    </location>
</feature>
<keyword evidence="3 6" id="KW-0812">Transmembrane</keyword>
<evidence type="ECO:0000313" key="8">
    <source>
        <dbReference type="EMBL" id="QWC10027.1"/>
    </source>
</evidence>
<evidence type="ECO:0000256" key="6">
    <source>
        <dbReference type="SAM" id="Phobius"/>
    </source>
</evidence>
<evidence type="ECO:0000256" key="1">
    <source>
        <dbReference type="ARBA" id="ARBA00004141"/>
    </source>
</evidence>
<evidence type="ECO:0000256" key="2">
    <source>
        <dbReference type="ARBA" id="ARBA00007362"/>
    </source>
</evidence>
<comment type="similarity">
    <text evidence="2">Belongs to the EamA transporter family.</text>
</comment>
<comment type="subcellular location">
    <subcellularLocation>
        <location evidence="1">Membrane</location>
        <topology evidence="1">Multi-pass membrane protein</topology>
    </subcellularLocation>
</comment>
<keyword evidence="4 6" id="KW-1133">Transmembrane helix</keyword>
<evidence type="ECO:0000259" key="7">
    <source>
        <dbReference type="Pfam" id="PF00892"/>
    </source>
</evidence>
<dbReference type="GO" id="GO:0016020">
    <property type="term" value="C:membrane"/>
    <property type="evidence" value="ECO:0007669"/>
    <property type="project" value="UniProtKB-SubCell"/>
</dbReference>
<feature type="transmembrane region" description="Helical" evidence="6">
    <location>
        <begin position="35"/>
        <end position="57"/>
    </location>
</feature>
<feature type="transmembrane region" description="Helical" evidence="6">
    <location>
        <begin position="220"/>
        <end position="240"/>
    </location>
</feature>
<dbReference type="PANTHER" id="PTHR32322">
    <property type="entry name" value="INNER MEMBRANE TRANSPORTER"/>
    <property type="match status" value="1"/>
</dbReference>
<feature type="transmembrane region" description="Helical" evidence="6">
    <location>
        <begin position="108"/>
        <end position="126"/>
    </location>
</feature>
<protein>
    <submittedName>
        <fullName evidence="8">DMT family transporter</fullName>
    </submittedName>
</protein>
<dbReference type="InterPro" id="IPR037185">
    <property type="entry name" value="EmrE-like"/>
</dbReference>
<dbReference type="InterPro" id="IPR000620">
    <property type="entry name" value="EamA_dom"/>
</dbReference>
<feature type="transmembrane region" description="Helical" evidence="6">
    <location>
        <begin position="316"/>
        <end position="332"/>
    </location>
</feature>
<feature type="transmembrane region" description="Helical" evidence="6">
    <location>
        <begin position="161"/>
        <end position="179"/>
    </location>
</feature>
<reference evidence="8 9" key="1">
    <citation type="submission" date="2021-05" db="EMBL/GenBank/DDBJ databases">
        <title>Novel species in genus Arthrobacter.</title>
        <authorList>
            <person name="Zhang G."/>
        </authorList>
    </citation>
    <scope>NUCLEOTIDE SEQUENCE [LARGE SCALE GENOMIC DNA]</scope>
    <source>
        <strain evidence="9">zg-ZUI227</strain>
    </source>
</reference>
<accession>A0A975M510</accession>
<sequence length="348" mass="35981">MVLSGPVGTPFLLLPEIPVPTPPPRPLPAPDAASLVARVPGGASALAVALLSSAVFGLSGSFAKSLLETGWTSTTAVAVRMGGAALVLLVPALIALRGNWHQVRENWRTILAFGFIGVAGCQFFFFNAVERLSVGVALLLEFLAPVLMVLWIWLATRRRPGIRTIGGTVAAVAGLVLVLDVTGNVRVDPLGVLWGLAAAVCLAIYFFITARQNESLPPLVLATGGMIVGAATMLALGASGVLPTGFSTSDVVLAGWSTAWWVPLAGLVLFSTVLAYVTGIVAARRLGSRVASFVSLTEVLFAVLWAWLLLAELPRPVQLVGGALIVLGVVLVRSDKAAGLPAAETGTA</sequence>
<dbReference type="InterPro" id="IPR050638">
    <property type="entry name" value="AA-Vitamin_Transporters"/>
</dbReference>
<evidence type="ECO:0000256" key="4">
    <source>
        <dbReference type="ARBA" id="ARBA00022989"/>
    </source>
</evidence>
<feature type="transmembrane region" description="Helical" evidence="6">
    <location>
        <begin position="191"/>
        <end position="208"/>
    </location>
</feature>
<dbReference type="KEGG" id="ajg:KKR91_16550"/>
<dbReference type="EMBL" id="CP076022">
    <property type="protein sequence ID" value="QWC10027.1"/>
    <property type="molecule type" value="Genomic_DNA"/>
</dbReference>
<dbReference type="Proteomes" id="UP000676885">
    <property type="component" value="Chromosome"/>
</dbReference>
<dbReference type="Pfam" id="PF00892">
    <property type="entry name" value="EamA"/>
    <property type="match status" value="2"/>
</dbReference>
<evidence type="ECO:0000256" key="3">
    <source>
        <dbReference type="ARBA" id="ARBA00022692"/>
    </source>
</evidence>
<gene>
    <name evidence="8" type="ORF">KKR91_16550</name>
</gene>
<feature type="transmembrane region" description="Helical" evidence="6">
    <location>
        <begin position="77"/>
        <end position="96"/>
    </location>
</feature>